<sequence length="257" mass="26508">MAHLPALPGFPLYDERGGMAAIRDAVARDVAILAASGVDAVLFCNENDRPYSTTAGPEVTSAMAAVVTEAARELTIPFGVDVLWDPQAAIAIAHATGARFVREVFTGVYASELGLWDTDPNGALKFRRAIGASEVKLFFNITAEFAAPLDTRSVGQVAHSAVFSSLADGILVSGSATGVAADPEKVREAKNAVPDVAVLANTGVTAASVGSVLSIADGVIVGSSLKKDGNTWNEVDADRVAEFVEAATASGHWRPGA</sequence>
<accession>A0A4R5DQY7</accession>
<evidence type="ECO:0000313" key="3">
    <source>
        <dbReference type="Proteomes" id="UP000294739"/>
    </source>
</evidence>
<name>A0A4R5DQY7_9ACTN</name>
<protein>
    <submittedName>
        <fullName evidence="2">BtpA/SgcQ family protein</fullName>
    </submittedName>
</protein>
<gene>
    <name evidence="2" type="ORF">E1269_00790</name>
</gene>
<dbReference type="Proteomes" id="UP000294739">
    <property type="component" value="Unassembled WGS sequence"/>
</dbReference>
<dbReference type="InterPro" id="IPR005137">
    <property type="entry name" value="BtpA"/>
</dbReference>
<dbReference type="InterPro" id="IPR011060">
    <property type="entry name" value="RibuloseP-bd_barrel"/>
</dbReference>
<comment type="similarity">
    <text evidence="1">Belongs to the BtpA family.</text>
</comment>
<dbReference type="SUPFAM" id="SSF51366">
    <property type="entry name" value="Ribulose-phoshate binding barrel"/>
    <property type="match status" value="1"/>
</dbReference>
<dbReference type="Pfam" id="PF03437">
    <property type="entry name" value="BtpA"/>
    <property type="match status" value="1"/>
</dbReference>
<dbReference type="PANTHER" id="PTHR21381">
    <property type="entry name" value="ZGC:162297"/>
    <property type="match status" value="1"/>
</dbReference>
<dbReference type="AlphaFoldDB" id="A0A4R5DQY7"/>
<dbReference type="PIRSF" id="PIRSF005956">
    <property type="entry name" value="BtpA"/>
    <property type="match status" value="1"/>
</dbReference>
<dbReference type="PANTHER" id="PTHR21381:SF3">
    <property type="entry name" value="SGC REGION PROTEIN SGCQ-RELATED"/>
    <property type="match status" value="1"/>
</dbReference>
<reference evidence="2 3" key="1">
    <citation type="submission" date="2019-03" db="EMBL/GenBank/DDBJ databases">
        <title>Draft genome sequences of novel Actinobacteria.</title>
        <authorList>
            <person name="Sahin N."/>
            <person name="Ay H."/>
            <person name="Saygin H."/>
        </authorList>
    </citation>
    <scope>NUCLEOTIDE SEQUENCE [LARGE SCALE GENOMIC DNA]</scope>
    <source>
        <strain evidence="2 3">5K138</strain>
    </source>
</reference>
<dbReference type="InParanoid" id="A0A4R5DQY7"/>
<dbReference type="OrthoDB" id="9791357at2"/>
<evidence type="ECO:0000256" key="1">
    <source>
        <dbReference type="ARBA" id="ARBA00006007"/>
    </source>
</evidence>
<comment type="caution">
    <text evidence="2">The sequence shown here is derived from an EMBL/GenBank/DDBJ whole genome shotgun (WGS) entry which is preliminary data.</text>
</comment>
<organism evidence="2 3">
    <name type="scientific">Jiangella asiatica</name>
    <dbReference type="NCBI Taxonomy" id="2530372"/>
    <lineage>
        <taxon>Bacteria</taxon>
        <taxon>Bacillati</taxon>
        <taxon>Actinomycetota</taxon>
        <taxon>Actinomycetes</taxon>
        <taxon>Jiangellales</taxon>
        <taxon>Jiangellaceae</taxon>
        <taxon>Jiangella</taxon>
    </lineage>
</organism>
<evidence type="ECO:0000313" key="2">
    <source>
        <dbReference type="EMBL" id="TDE16087.1"/>
    </source>
</evidence>
<proteinExistence type="inferred from homology"/>
<dbReference type="NCBIfam" id="TIGR00259">
    <property type="entry name" value="thylakoid_BtpA"/>
    <property type="match status" value="1"/>
</dbReference>
<dbReference type="EMBL" id="SMKZ01000001">
    <property type="protein sequence ID" value="TDE16087.1"/>
    <property type="molecule type" value="Genomic_DNA"/>
</dbReference>
<keyword evidence="3" id="KW-1185">Reference proteome</keyword>